<evidence type="ECO:0000256" key="1">
    <source>
        <dbReference type="ARBA" id="ARBA00001946"/>
    </source>
</evidence>
<dbReference type="Pfam" id="PF00480">
    <property type="entry name" value="ROK"/>
    <property type="match status" value="1"/>
</dbReference>
<evidence type="ECO:0000256" key="6">
    <source>
        <dbReference type="ARBA" id="ARBA00038887"/>
    </source>
</evidence>
<evidence type="ECO:0000313" key="9">
    <source>
        <dbReference type="Proteomes" id="UP000543598"/>
    </source>
</evidence>
<dbReference type="CDD" id="cd24067">
    <property type="entry name" value="ASKHA_NBD_ROK_BsFRK-like"/>
    <property type="match status" value="1"/>
</dbReference>
<comment type="catalytic activity">
    <reaction evidence="7">
        <text>D-fructose + ATP = D-fructose 6-phosphate + ADP + H(+)</text>
        <dbReference type="Rhea" id="RHEA:16125"/>
        <dbReference type="ChEBI" id="CHEBI:15378"/>
        <dbReference type="ChEBI" id="CHEBI:30616"/>
        <dbReference type="ChEBI" id="CHEBI:37721"/>
        <dbReference type="ChEBI" id="CHEBI:61527"/>
        <dbReference type="ChEBI" id="CHEBI:456216"/>
        <dbReference type="EC" id="2.7.1.4"/>
    </reaction>
</comment>
<keyword evidence="5" id="KW-0460">Magnesium</keyword>
<gene>
    <name evidence="8" type="ORF">HLA99_08230</name>
</gene>
<dbReference type="AlphaFoldDB" id="A0A7Y2LZX5"/>
<name>A0A7Y2LZX5_9MICO</name>
<dbReference type="Proteomes" id="UP000543598">
    <property type="component" value="Unassembled WGS sequence"/>
</dbReference>
<keyword evidence="4" id="KW-0862">Zinc</keyword>
<accession>A0A7Y2LZX5</accession>
<dbReference type="EMBL" id="JABEMB010000009">
    <property type="protein sequence ID" value="NNH03832.1"/>
    <property type="molecule type" value="Genomic_DNA"/>
</dbReference>
<evidence type="ECO:0000256" key="2">
    <source>
        <dbReference type="ARBA" id="ARBA00006479"/>
    </source>
</evidence>
<evidence type="ECO:0000256" key="7">
    <source>
        <dbReference type="ARBA" id="ARBA00048451"/>
    </source>
</evidence>
<dbReference type="InterPro" id="IPR000600">
    <property type="entry name" value="ROK"/>
</dbReference>
<comment type="similarity">
    <text evidence="2">Belongs to the ROK (NagC/XylR) family.</text>
</comment>
<evidence type="ECO:0000256" key="4">
    <source>
        <dbReference type="ARBA" id="ARBA00022833"/>
    </source>
</evidence>
<dbReference type="PANTHER" id="PTHR42742">
    <property type="entry name" value="TRANSCRIPTIONAL REPRESSOR MPRA"/>
    <property type="match status" value="1"/>
</dbReference>
<dbReference type="PANTHER" id="PTHR42742:SF3">
    <property type="entry name" value="FRUCTOKINASE"/>
    <property type="match status" value="1"/>
</dbReference>
<organism evidence="8 9">
    <name type="scientific">Microbacterium ulmi</name>
    <dbReference type="NCBI Taxonomy" id="179095"/>
    <lineage>
        <taxon>Bacteria</taxon>
        <taxon>Bacillati</taxon>
        <taxon>Actinomycetota</taxon>
        <taxon>Actinomycetes</taxon>
        <taxon>Micrococcales</taxon>
        <taxon>Microbacteriaceae</taxon>
        <taxon>Microbacterium</taxon>
    </lineage>
</organism>
<evidence type="ECO:0000256" key="5">
    <source>
        <dbReference type="ARBA" id="ARBA00022842"/>
    </source>
</evidence>
<dbReference type="EC" id="2.7.1.4" evidence="6"/>
<dbReference type="SUPFAM" id="SSF53067">
    <property type="entry name" value="Actin-like ATPase domain"/>
    <property type="match status" value="1"/>
</dbReference>
<dbReference type="GO" id="GO:0008865">
    <property type="term" value="F:fructokinase activity"/>
    <property type="evidence" value="ECO:0007669"/>
    <property type="project" value="UniProtKB-EC"/>
</dbReference>
<proteinExistence type="inferred from homology"/>
<evidence type="ECO:0000256" key="3">
    <source>
        <dbReference type="ARBA" id="ARBA00022723"/>
    </source>
</evidence>
<evidence type="ECO:0000313" key="8">
    <source>
        <dbReference type="EMBL" id="NNH03832.1"/>
    </source>
</evidence>
<reference evidence="8 9" key="1">
    <citation type="submission" date="2020-05" db="EMBL/GenBank/DDBJ databases">
        <title>MicrobeNet Type strains.</title>
        <authorList>
            <person name="Nicholson A.C."/>
        </authorList>
    </citation>
    <scope>NUCLEOTIDE SEQUENCE [LARGE SCALE GENOMIC DNA]</scope>
    <source>
        <strain evidence="8 9">JCM 14282</strain>
    </source>
</reference>
<keyword evidence="9" id="KW-1185">Reference proteome</keyword>
<dbReference type="RefSeq" id="WP_167038099.1">
    <property type="nucleotide sequence ID" value="NZ_BAAANA010000001.1"/>
</dbReference>
<dbReference type="GO" id="GO:0046872">
    <property type="term" value="F:metal ion binding"/>
    <property type="evidence" value="ECO:0007669"/>
    <property type="project" value="UniProtKB-KW"/>
</dbReference>
<dbReference type="Gene3D" id="3.30.420.40">
    <property type="match status" value="2"/>
</dbReference>
<keyword evidence="3" id="KW-0479">Metal-binding</keyword>
<comment type="caution">
    <text evidence="8">The sequence shown here is derived from an EMBL/GenBank/DDBJ whole genome shotgun (WGS) entry which is preliminary data.</text>
</comment>
<dbReference type="InterPro" id="IPR051804">
    <property type="entry name" value="Carb_Metab_Reg_Kinase/Isom"/>
</dbReference>
<dbReference type="InterPro" id="IPR043129">
    <property type="entry name" value="ATPase_NBD"/>
</dbReference>
<sequence>MIAGVETGGTKIIAAIAADETPDAIEDLIEIATTTPDDAAARLRGFLDSRGSDAPRHVGVAAFGPLDLDPLSPTFGFITATPKPGWSGTSLPDLLGPERSLSFVSDVTGAALGEGALGATAGVRDSAYVTVGTGIGVGALVARRPISEISHPELGHIAVRRHPHDRFRGVCPFHEDCAEGLASGPAIAARWGRPTRELGADLERAAELEAFYLAQLLAAVTYAYRPERIVLGGGATKIPGVLEATRGALVPEINGALGDEHPSRDPRIFIVPPLLGDLSGVHGALQLAAVSARSVAPVH</sequence>
<comment type="cofactor">
    <cofactor evidence="1">
        <name>Mg(2+)</name>
        <dbReference type="ChEBI" id="CHEBI:18420"/>
    </cofactor>
</comment>
<protein>
    <recommendedName>
        <fullName evidence="6">fructokinase</fullName>
        <ecNumber evidence="6">2.7.1.4</ecNumber>
    </recommendedName>
</protein>